<feature type="transmembrane region" description="Helical" evidence="5">
    <location>
        <begin position="44"/>
        <end position="67"/>
    </location>
</feature>
<organism evidence="7 8">
    <name type="scientific">Candidatus Collierbacteria bacterium GW2011_GWC2_43_12</name>
    <dbReference type="NCBI Taxonomy" id="1618390"/>
    <lineage>
        <taxon>Bacteria</taxon>
        <taxon>Candidatus Collieribacteriota</taxon>
    </lineage>
</organism>
<dbReference type="GO" id="GO:0005262">
    <property type="term" value="F:calcium channel activity"/>
    <property type="evidence" value="ECO:0007669"/>
    <property type="project" value="TreeGrafter"/>
</dbReference>
<evidence type="ECO:0000313" key="7">
    <source>
        <dbReference type="EMBL" id="KKS92942.1"/>
    </source>
</evidence>
<sequence>MWLNDSMVFDILGGMLLIVLMVIASGVAVEIFEKIAHEVKVSKLLLATILVGFSTSLPELFVGITSAIKGQPLVSFGDIVGANLANLSWIIGGAAIVSGTIPVIGEYLKKDLWIAMSVTIFPFFLMIDGVLSRLDGVILILIYLLYVSDLVHSGNSLIKHAKLAGRHIHHRLKTEINWGIQGLILVIALAVLGASAWALVNLAVRISLALGVSVFWVGLLVVAVGTTLPELILSIFASRKREIALILGNILGSVVVNSTLILGIVAIISPIEFVESPERMVAGISLLVVMGLFWLFTRSKHKLERWEGVVLVGIYVMFVGVQLLLA</sequence>
<dbReference type="AlphaFoldDB" id="A0A0G1D5F0"/>
<name>A0A0G1D5F0_9BACT</name>
<evidence type="ECO:0000256" key="5">
    <source>
        <dbReference type="SAM" id="Phobius"/>
    </source>
</evidence>
<feature type="transmembrane region" description="Helical" evidence="5">
    <location>
        <begin position="137"/>
        <end position="158"/>
    </location>
</feature>
<dbReference type="PANTHER" id="PTHR10846:SF8">
    <property type="entry name" value="INNER MEMBRANE PROTEIN YRBG"/>
    <property type="match status" value="1"/>
</dbReference>
<feature type="transmembrane region" description="Helical" evidence="5">
    <location>
        <begin position="112"/>
        <end position="131"/>
    </location>
</feature>
<proteinExistence type="predicted"/>
<dbReference type="GO" id="GO:0006874">
    <property type="term" value="P:intracellular calcium ion homeostasis"/>
    <property type="evidence" value="ECO:0007669"/>
    <property type="project" value="TreeGrafter"/>
</dbReference>
<feature type="transmembrane region" description="Helical" evidence="5">
    <location>
        <begin position="308"/>
        <end position="325"/>
    </location>
</feature>
<comment type="caution">
    <text evidence="7">The sequence shown here is derived from an EMBL/GenBank/DDBJ whole genome shotgun (WGS) entry which is preliminary data.</text>
</comment>
<dbReference type="EMBL" id="LCFK01000031">
    <property type="protein sequence ID" value="KKS92942.1"/>
    <property type="molecule type" value="Genomic_DNA"/>
</dbReference>
<dbReference type="InterPro" id="IPR044880">
    <property type="entry name" value="NCX_ion-bd_dom_sf"/>
</dbReference>
<feature type="transmembrane region" description="Helical" evidence="5">
    <location>
        <begin position="280"/>
        <end position="296"/>
    </location>
</feature>
<feature type="transmembrane region" description="Helical" evidence="5">
    <location>
        <begin position="12"/>
        <end position="32"/>
    </location>
</feature>
<dbReference type="Proteomes" id="UP000033980">
    <property type="component" value="Unassembled WGS sequence"/>
</dbReference>
<dbReference type="Gene3D" id="1.20.1420.30">
    <property type="entry name" value="NCX, central ion-binding region"/>
    <property type="match status" value="2"/>
</dbReference>
<evidence type="ECO:0000313" key="8">
    <source>
        <dbReference type="Proteomes" id="UP000033980"/>
    </source>
</evidence>
<dbReference type="PANTHER" id="PTHR10846">
    <property type="entry name" value="SODIUM/POTASSIUM/CALCIUM EXCHANGER"/>
    <property type="match status" value="1"/>
</dbReference>
<evidence type="ECO:0000256" key="3">
    <source>
        <dbReference type="ARBA" id="ARBA00022989"/>
    </source>
</evidence>
<feature type="transmembrane region" description="Helical" evidence="5">
    <location>
        <begin position="206"/>
        <end position="233"/>
    </location>
</feature>
<evidence type="ECO:0000259" key="6">
    <source>
        <dbReference type="Pfam" id="PF01699"/>
    </source>
</evidence>
<dbReference type="PATRIC" id="fig|1618390.3.peg.616"/>
<protein>
    <submittedName>
        <fullName evidence="7">K+-dependent Na+/Ca+ exchanger family protein</fullName>
    </submittedName>
</protein>
<dbReference type="Pfam" id="PF01699">
    <property type="entry name" value="Na_Ca_ex"/>
    <property type="match status" value="2"/>
</dbReference>
<feature type="domain" description="Sodium/calcium exchanger membrane region" evidence="6">
    <location>
        <begin position="183"/>
        <end position="323"/>
    </location>
</feature>
<keyword evidence="3 5" id="KW-1133">Transmembrane helix</keyword>
<evidence type="ECO:0000256" key="2">
    <source>
        <dbReference type="ARBA" id="ARBA00022692"/>
    </source>
</evidence>
<gene>
    <name evidence="7" type="ORF">UV68_C0031G0002</name>
</gene>
<dbReference type="GO" id="GO:0008273">
    <property type="term" value="F:calcium, potassium:sodium antiporter activity"/>
    <property type="evidence" value="ECO:0007669"/>
    <property type="project" value="TreeGrafter"/>
</dbReference>
<dbReference type="InterPro" id="IPR004481">
    <property type="entry name" value="K/Na/Ca-exchanger"/>
</dbReference>
<comment type="subcellular location">
    <subcellularLocation>
        <location evidence="1">Membrane</location>
        <topology evidence="1">Multi-pass membrane protein</topology>
    </subcellularLocation>
</comment>
<reference evidence="7 8" key="1">
    <citation type="journal article" date="2015" name="Nature">
        <title>rRNA introns, odd ribosomes, and small enigmatic genomes across a large radiation of phyla.</title>
        <authorList>
            <person name="Brown C.T."/>
            <person name="Hug L.A."/>
            <person name="Thomas B.C."/>
            <person name="Sharon I."/>
            <person name="Castelle C.J."/>
            <person name="Singh A."/>
            <person name="Wilkins M.J."/>
            <person name="Williams K.H."/>
            <person name="Banfield J.F."/>
        </authorList>
    </citation>
    <scope>NUCLEOTIDE SEQUENCE [LARGE SCALE GENOMIC DNA]</scope>
</reference>
<feature type="domain" description="Sodium/calcium exchanger membrane region" evidence="6">
    <location>
        <begin position="13"/>
        <end position="147"/>
    </location>
</feature>
<keyword evidence="4 5" id="KW-0472">Membrane</keyword>
<dbReference type="InterPro" id="IPR004837">
    <property type="entry name" value="NaCa_Exmemb"/>
</dbReference>
<feature type="transmembrane region" description="Helical" evidence="5">
    <location>
        <begin position="178"/>
        <end position="200"/>
    </location>
</feature>
<feature type="transmembrane region" description="Helical" evidence="5">
    <location>
        <begin position="245"/>
        <end position="268"/>
    </location>
</feature>
<evidence type="ECO:0000256" key="4">
    <source>
        <dbReference type="ARBA" id="ARBA00023136"/>
    </source>
</evidence>
<feature type="transmembrane region" description="Helical" evidence="5">
    <location>
        <begin position="87"/>
        <end position="105"/>
    </location>
</feature>
<accession>A0A0G1D5F0</accession>
<dbReference type="GO" id="GO:0005886">
    <property type="term" value="C:plasma membrane"/>
    <property type="evidence" value="ECO:0007669"/>
    <property type="project" value="TreeGrafter"/>
</dbReference>
<keyword evidence="2 5" id="KW-0812">Transmembrane</keyword>
<evidence type="ECO:0000256" key="1">
    <source>
        <dbReference type="ARBA" id="ARBA00004141"/>
    </source>
</evidence>